<evidence type="ECO:0000256" key="2">
    <source>
        <dbReference type="ARBA" id="ARBA00022448"/>
    </source>
</evidence>
<comment type="subcellular location">
    <subcellularLocation>
        <location evidence="1">Cell membrane</location>
        <topology evidence="1">Multi-pass membrane protein</topology>
    </subcellularLocation>
</comment>
<evidence type="ECO:0000256" key="4">
    <source>
        <dbReference type="ARBA" id="ARBA00022692"/>
    </source>
</evidence>
<dbReference type="Proteomes" id="UP001232445">
    <property type="component" value="Unassembled WGS sequence"/>
</dbReference>
<comment type="caution">
    <text evidence="9">The sequence shown here is derived from an EMBL/GenBank/DDBJ whole genome shotgun (WGS) entry which is preliminary data.</text>
</comment>
<evidence type="ECO:0000256" key="1">
    <source>
        <dbReference type="ARBA" id="ARBA00004651"/>
    </source>
</evidence>
<sequence>MRFRIFNNDLSPQQTMILGFAAVILIGTVLLALPISSATSQSIGWLDALFTATSAVCVTGLVVLDTGSDFSVFGQLVIMLLIQVGGLGFMTFGVIFAIKRRYTKLLFIPFQRLITLDFLCGPIV</sequence>
<dbReference type="PANTHER" id="PTHR32024">
    <property type="entry name" value="TRK SYSTEM POTASSIUM UPTAKE PROTEIN TRKG-RELATED"/>
    <property type="match status" value="1"/>
</dbReference>
<feature type="transmembrane region" description="Helical" evidence="8">
    <location>
        <begin position="15"/>
        <end position="33"/>
    </location>
</feature>
<keyword evidence="10" id="KW-1185">Reference proteome</keyword>
<evidence type="ECO:0000256" key="7">
    <source>
        <dbReference type="ARBA" id="ARBA00023136"/>
    </source>
</evidence>
<keyword evidence="2" id="KW-0813">Transport</keyword>
<feature type="transmembrane region" description="Helical" evidence="8">
    <location>
        <begin position="76"/>
        <end position="98"/>
    </location>
</feature>
<reference evidence="9 10" key="1">
    <citation type="submission" date="2023-07" db="EMBL/GenBank/DDBJ databases">
        <title>Genomic Encyclopedia of Type Strains, Phase IV (KMG-IV): sequencing the most valuable type-strain genomes for metagenomic binning, comparative biology and taxonomic classification.</title>
        <authorList>
            <person name="Goeker M."/>
        </authorList>
    </citation>
    <scope>NUCLEOTIDE SEQUENCE [LARGE SCALE GENOMIC DNA]</scope>
    <source>
        <strain evidence="9 10">DSM 17740</strain>
    </source>
</reference>
<name>A0ABU0CY30_9BACI</name>
<proteinExistence type="predicted"/>
<evidence type="ECO:0000256" key="3">
    <source>
        <dbReference type="ARBA" id="ARBA00022475"/>
    </source>
</evidence>
<evidence type="ECO:0000256" key="5">
    <source>
        <dbReference type="ARBA" id="ARBA00022989"/>
    </source>
</evidence>
<keyword evidence="4 8" id="KW-0812">Transmembrane</keyword>
<evidence type="ECO:0000313" key="9">
    <source>
        <dbReference type="EMBL" id="MDQ0341062.1"/>
    </source>
</evidence>
<evidence type="ECO:0000256" key="6">
    <source>
        <dbReference type="ARBA" id="ARBA00023065"/>
    </source>
</evidence>
<keyword evidence="6" id="KW-0406">Ion transport</keyword>
<keyword evidence="3" id="KW-1003">Cell membrane</keyword>
<dbReference type="InterPro" id="IPR003445">
    <property type="entry name" value="Cat_transpt"/>
</dbReference>
<protein>
    <submittedName>
        <fullName evidence="9">Trk-type K+ transport system membrane component</fullName>
    </submittedName>
</protein>
<accession>A0ABU0CY30</accession>
<gene>
    <name evidence="9" type="ORF">J2S00_003906</name>
</gene>
<keyword evidence="5 8" id="KW-1133">Transmembrane helix</keyword>
<dbReference type="EMBL" id="JAUSUQ010000030">
    <property type="protein sequence ID" value="MDQ0341062.1"/>
    <property type="molecule type" value="Genomic_DNA"/>
</dbReference>
<organism evidence="9 10">
    <name type="scientific">Caldalkalibacillus uzonensis</name>
    <dbReference type="NCBI Taxonomy" id="353224"/>
    <lineage>
        <taxon>Bacteria</taxon>
        <taxon>Bacillati</taxon>
        <taxon>Bacillota</taxon>
        <taxon>Bacilli</taxon>
        <taxon>Bacillales</taxon>
        <taxon>Bacillaceae</taxon>
        <taxon>Caldalkalibacillus</taxon>
    </lineage>
</organism>
<dbReference type="Pfam" id="PF02386">
    <property type="entry name" value="TrkH"/>
    <property type="match status" value="1"/>
</dbReference>
<dbReference type="PANTHER" id="PTHR32024:SF1">
    <property type="entry name" value="KTR SYSTEM POTASSIUM UPTAKE PROTEIN B"/>
    <property type="match status" value="1"/>
</dbReference>
<feature type="transmembrane region" description="Helical" evidence="8">
    <location>
        <begin position="45"/>
        <end position="64"/>
    </location>
</feature>
<evidence type="ECO:0000313" key="10">
    <source>
        <dbReference type="Proteomes" id="UP001232445"/>
    </source>
</evidence>
<evidence type="ECO:0000256" key="8">
    <source>
        <dbReference type="SAM" id="Phobius"/>
    </source>
</evidence>
<keyword evidence="7 8" id="KW-0472">Membrane</keyword>